<dbReference type="EMBL" id="JAFEUM010000001">
    <property type="protein sequence ID" value="MBM7034878.1"/>
    <property type="molecule type" value="Genomic_DNA"/>
</dbReference>
<gene>
    <name evidence="6" type="ORF">JQC93_00555</name>
</gene>
<name>A0ABS2HB97_9VIBR</name>
<dbReference type="CDD" id="cd08422">
    <property type="entry name" value="PBP2_CrgA_like"/>
    <property type="match status" value="1"/>
</dbReference>
<dbReference type="RefSeq" id="WP_205156535.1">
    <property type="nucleotide sequence ID" value="NZ_JAFEUM010000001.1"/>
</dbReference>
<feature type="domain" description="HTH lysR-type" evidence="5">
    <location>
        <begin position="5"/>
        <end position="62"/>
    </location>
</feature>
<comment type="caution">
    <text evidence="6">The sequence shown here is derived from an EMBL/GenBank/DDBJ whole genome shotgun (WGS) entry which is preliminary data.</text>
</comment>
<comment type="similarity">
    <text evidence="1">Belongs to the LysR transcriptional regulatory family.</text>
</comment>
<keyword evidence="4" id="KW-0804">Transcription</keyword>
<evidence type="ECO:0000259" key="5">
    <source>
        <dbReference type="PROSITE" id="PS50931"/>
    </source>
</evidence>
<keyword evidence="7" id="KW-1185">Reference proteome</keyword>
<dbReference type="SUPFAM" id="SSF46785">
    <property type="entry name" value="Winged helix' DNA-binding domain"/>
    <property type="match status" value="1"/>
</dbReference>
<evidence type="ECO:0000256" key="3">
    <source>
        <dbReference type="ARBA" id="ARBA00023125"/>
    </source>
</evidence>
<dbReference type="PANTHER" id="PTHR30537">
    <property type="entry name" value="HTH-TYPE TRANSCRIPTIONAL REGULATOR"/>
    <property type="match status" value="1"/>
</dbReference>
<evidence type="ECO:0000313" key="6">
    <source>
        <dbReference type="EMBL" id="MBM7034878.1"/>
    </source>
</evidence>
<dbReference type="InterPro" id="IPR036390">
    <property type="entry name" value="WH_DNA-bd_sf"/>
</dbReference>
<evidence type="ECO:0000313" key="7">
    <source>
        <dbReference type="Proteomes" id="UP000809621"/>
    </source>
</evidence>
<sequence length="298" mass="33745">MLDDINLADLRTFVLIAQLGNFTKAAQHLDVSRSHVSRQVSQLEKQMGVTLFIRTTRTLRLTAAGTRLFQQSQQALANIDQALRSTVDDVQTLQGLIRINCVGGYLGETLIANLAHQFMLKYPKVTVLLDLSSHRIDLVEEEFDVAFRMGQLQDAGFIARKLTAIEMGTFASPAYLANHPTITTPKQLAEHRCLCGTVKKWRFRHNETGNEQDIQVSGAFECKNGRSLINGALLGNGIVRLPKIYCDNELKLGRLVEVFDEWEIPSVDFSMLYHKDRYQPQRLTAFIEFVRQAFIHSH</sequence>
<dbReference type="Gene3D" id="3.40.190.290">
    <property type="match status" value="1"/>
</dbReference>
<dbReference type="InterPro" id="IPR005119">
    <property type="entry name" value="LysR_subst-bd"/>
</dbReference>
<proteinExistence type="inferred from homology"/>
<protein>
    <submittedName>
        <fullName evidence="6">LysR family transcriptional regulator</fullName>
    </submittedName>
</protein>
<dbReference type="PRINTS" id="PR00039">
    <property type="entry name" value="HTHLYSR"/>
</dbReference>
<dbReference type="Proteomes" id="UP000809621">
    <property type="component" value="Unassembled WGS sequence"/>
</dbReference>
<keyword evidence="2" id="KW-0805">Transcription regulation</keyword>
<reference evidence="6 7" key="1">
    <citation type="submission" date="2021-02" db="EMBL/GenBank/DDBJ databases">
        <authorList>
            <person name="Park J.-S."/>
        </authorList>
    </citation>
    <scope>NUCLEOTIDE SEQUENCE [LARGE SCALE GENOMIC DNA]</scope>
    <source>
        <strain evidence="6 7">188UL20-2</strain>
    </source>
</reference>
<dbReference type="PANTHER" id="PTHR30537:SF5">
    <property type="entry name" value="HTH-TYPE TRANSCRIPTIONAL ACTIVATOR TTDR-RELATED"/>
    <property type="match status" value="1"/>
</dbReference>
<evidence type="ECO:0000256" key="4">
    <source>
        <dbReference type="ARBA" id="ARBA00023163"/>
    </source>
</evidence>
<dbReference type="Pfam" id="PF00126">
    <property type="entry name" value="HTH_1"/>
    <property type="match status" value="1"/>
</dbReference>
<dbReference type="InterPro" id="IPR036388">
    <property type="entry name" value="WH-like_DNA-bd_sf"/>
</dbReference>
<organism evidence="6 7">
    <name type="scientific">Vibrio ulleungensis</name>
    <dbReference type="NCBI Taxonomy" id="2807619"/>
    <lineage>
        <taxon>Bacteria</taxon>
        <taxon>Pseudomonadati</taxon>
        <taxon>Pseudomonadota</taxon>
        <taxon>Gammaproteobacteria</taxon>
        <taxon>Vibrionales</taxon>
        <taxon>Vibrionaceae</taxon>
        <taxon>Vibrio</taxon>
    </lineage>
</organism>
<dbReference type="InterPro" id="IPR000847">
    <property type="entry name" value="LysR_HTH_N"/>
</dbReference>
<dbReference type="SUPFAM" id="SSF53850">
    <property type="entry name" value="Periplasmic binding protein-like II"/>
    <property type="match status" value="1"/>
</dbReference>
<keyword evidence="3" id="KW-0238">DNA-binding</keyword>
<evidence type="ECO:0000256" key="1">
    <source>
        <dbReference type="ARBA" id="ARBA00009437"/>
    </source>
</evidence>
<dbReference type="InterPro" id="IPR058163">
    <property type="entry name" value="LysR-type_TF_proteobact-type"/>
</dbReference>
<dbReference type="Pfam" id="PF03466">
    <property type="entry name" value="LysR_substrate"/>
    <property type="match status" value="1"/>
</dbReference>
<dbReference type="PROSITE" id="PS50931">
    <property type="entry name" value="HTH_LYSR"/>
    <property type="match status" value="1"/>
</dbReference>
<evidence type="ECO:0000256" key="2">
    <source>
        <dbReference type="ARBA" id="ARBA00023015"/>
    </source>
</evidence>
<accession>A0ABS2HB97</accession>
<dbReference type="Gene3D" id="1.10.10.10">
    <property type="entry name" value="Winged helix-like DNA-binding domain superfamily/Winged helix DNA-binding domain"/>
    <property type="match status" value="1"/>
</dbReference>